<comment type="caution">
    <text evidence="4">The sequence shown here is derived from an EMBL/GenBank/DDBJ whole genome shotgun (WGS) entry which is preliminary data.</text>
</comment>
<dbReference type="EMBL" id="VIEB01000043">
    <property type="protein sequence ID" value="TQE10362.1"/>
    <property type="molecule type" value="Genomic_DNA"/>
</dbReference>
<reference evidence="4 5" key="1">
    <citation type="journal article" date="2019" name="G3 (Bethesda)">
        <title>Sequencing of a Wild Apple (Malus baccata) Genome Unravels the Differences Between Cultivated and Wild Apple Species Regarding Disease Resistance and Cold Tolerance.</title>
        <authorList>
            <person name="Chen X."/>
        </authorList>
    </citation>
    <scope>NUCLEOTIDE SEQUENCE [LARGE SCALE GENOMIC DNA]</scope>
    <source>
        <strain evidence="5">cv. Shandingzi</strain>
        <tissue evidence="4">Leaves</tissue>
    </source>
</reference>
<evidence type="ECO:0000313" key="4">
    <source>
        <dbReference type="EMBL" id="TQE10362.1"/>
    </source>
</evidence>
<evidence type="ECO:0000259" key="2">
    <source>
        <dbReference type="Pfam" id="PF21307"/>
    </source>
</evidence>
<evidence type="ECO:0000313" key="5">
    <source>
        <dbReference type="Proteomes" id="UP000315295"/>
    </source>
</evidence>
<dbReference type="Proteomes" id="UP000315295">
    <property type="component" value="Unassembled WGS sequence"/>
</dbReference>
<dbReference type="PANTHER" id="PTHR31084">
    <property type="entry name" value="ALPHA-L-FUCOSIDASE 2"/>
    <property type="match status" value="1"/>
</dbReference>
<dbReference type="Pfam" id="PF21307">
    <property type="entry name" value="Glyco_hydro_95_C"/>
    <property type="match status" value="1"/>
</dbReference>
<dbReference type="GO" id="GO:0005975">
    <property type="term" value="P:carbohydrate metabolic process"/>
    <property type="evidence" value="ECO:0007669"/>
    <property type="project" value="InterPro"/>
</dbReference>
<organism evidence="4 5">
    <name type="scientific">Malus baccata</name>
    <name type="common">Siberian crab apple</name>
    <name type="synonym">Pyrus baccata</name>
    <dbReference type="NCBI Taxonomy" id="106549"/>
    <lineage>
        <taxon>Eukaryota</taxon>
        <taxon>Viridiplantae</taxon>
        <taxon>Streptophyta</taxon>
        <taxon>Embryophyta</taxon>
        <taxon>Tracheophyta</taxon>
        <taxon>Spermatophyta</taxon>
        <taxon>Magnoliopsida</taxon>
        <taxon>eudicotyledons</taxon>
        <taxon>Gunneridae</taxon>
        <taxon>Pentapetalae</taxon>
        <taxon>rosids</taxon>
        <taxon>fabids</taxon>
        <taxon>Rosales</taxon>
        <taxon>Rosaceae</taxon>
        <taxon>Amygdaloideae</taxon>
        <taxon>Maleae</taxon>
        <taxon>Malus</taxon>
    </lineage>
</organism>
<dbReference type="PIRSF" id="PIRSF007663">
    <property type="entry name" value="UCP007663"/>
    <property type="match status" value="1"/>
</dbReference>
<dbReference type="Pfam" id="PF22124">
    <property type="entry name" value="Glyco_hydro_95_cat"/>
    <property type="match status" value="1"/>
</dbReference>
<feature type="domain" description="Glycosyl hydrolase family 95 catalytic" evidence="3">
    <location>
        <begin position="366"/>
        <end position="598"/>
    </location>
</feature>
<protein>
    <submittedName>
        <fullName evidence="4">Uncharacterized protein</fullName>
    </submittedName>
</protein>
<dbReference type="InterPro" id="IPR049053">
    <property type="entry name" value="AFCA-like_C"/>
</dbReference>
<feature type="domain" description="Alpha fucosidase A-like C-terminal" evidence="2">
    <location>
        <begin position="600"/>
        <end position="667"/>
    </location>
</feature>
<proteinExistence type="predicted"/>
<dbReference type="InterPro" id="IPR054363">
    <property type="entry name" value="GH95_cat"/>
</dbReference>
<dbReference type="AlphaFoldDB" id="A0A540NH49"/>
<keyword evidence="5" id="KW-1185">Reference proteome</keyword>
<gene>
    <name evidence="4" type="ORF">C1H46_004074</name>
</gene>
<dbReference type="Gene3D" id="2.70.98.50">
    <property type="entry name" value="putative glycoside hydrolase family protein from bacillus halodurans"/>
    <property type="match status" value="1"/>
</dbReference>
<dbReference type="SUPFAM" id="SSF48208">
    <property type="entry name" value="Six-hairpin glycosidases"/>
    <property type="match status" value="1"/>
</dbReference>
<dbReference type="InterPro" id="IPR027414">
    <property type="entry name" value="GH95_N_dom"/>
</dbReference>
<dbReference type="STRING" id="106549.A0A540NH49"/>
<feature type="domain" description="Glycosyl hydrolase family 95 N-terminal" evidence="1">
    <location>
        <begin position="39"/>
        <end position="282"/>
    </location>
</feature>
<dbReference type="Pfam" id="PF14498">
    <property type="entry name" value="Glyco_hyd_65N_2"/>
    <property type="match status" value="1"/>
</dbReference>
<evidence type="ECO:0000259" key="1">
    <source>
        <dbReference type="Pfam" id="PF14498"/>
    </source>
</evidence>
<dbReference type="InterPro" id="IPR012341">
    <property type="entry name" value="6hp_glycosidase-like_sf"/>
</dbReference>
<dbReference type="Gene3D" id="1.50.10.10">
    <property type="match status" value="1"/>
</dbReference>
<dbReference type="InterPro" id="IPR016518">
    <property type="entry name" value="Alpha-L-fucosidase"/>
</dbReference>
<evidence type="ECO:0000259" key="3">
    <source>
        <dbReference type="Pfam" id="PF22124"/>
    </source>
</evidence>
<name>A0A540NH49_MALBA</name>
<sequence length="689" mass="76044">MKDDGEWVLVRSPAEKDLWTPSLVEEEEGESSRPLKVTFSGPAKHWTDAIPIGNGRLGAMVWGGVASETLQLNEDTLWTGIPGNYTNPKAPQVLTEVRKLVDDGKYVEATEAAVKLAGDPSDVYQPLGDINLEFGDSHLKYDEETYSRELDLDTATAKINYSVSGVEYTREHFSSYPNQVIVTKISASKPGSLSFTVSLDSKLHHNSHVNGNNQIILQGSCPGKRIPPKSNDSPKGIQFSAVLDLQISDGSGAIHVLDDKKLRVEDSDWAVLLLAASSSFDGPFTKPSDSKRDPTSESLTALNSIRNSSYSDLYAHHLEDYQNLFHRVSLQLSKSSKSNLGDKTLEAKKSMTNLNIKGSDDALVSTADRDFLKNKAYPLLEGCTSFLLDWLIEGRGGYLETNPSTSPEHMFIAPDGKQASVSYSSTMDISIIKEVFSAIVSAAEILGKTQDALVGKVREAQSRLPPTKIARDGSIMEWAQDFEDPEVHHRHVSHLFGLYPGHIISVEKTPDLCKAVDYTLFKRGEEGPGWSTTWKTALWARLHNSEHAYRMVKHLIDLVDPDHESDFEGGLYSNLFTAHPPFQIDANFGFSAAVAEMLVQSTVKDLYLLPALPRDKWANGCVNGLKARGGVTVNICWKEGDLHEVGLWSKDHNTTKILHYSGSTVTANISSGRIYTFNRQLKCLRTAYL</sequence>
<accession>A0A540NH49</accession>
<dbReference type="PANTHER" id="PTHR31084:SF0">
    <property type="entry name" value="ALPHA-L-FUCOSIDASE 2"/>
    <property type="match status" value="1"/>
</dbReference>
<dbReference type="InterPro" id="IPR008928">
    <property type="entry name" value="6-hairpin_glycosidase_sf"/>
</dbReference>
<dbReference type="GO" id="GO:0004560">
    <property type="term" value="F:alpha-L-fucosidase activity"/>
    <property type="evidence" value="ECO:0007669"/>
    <property type="project" value="InterPro"/>
</dbReference>